<comment type="caution">
    <text evidence="3">The sequence shown here is derived from an EMBL/GenBank/DDBJ whole genome shotgun (WGS) entry which is preliminary data.</text>
</comment>
<organism evidence="3 4">
    <name type="scientific">Penicillium malachiteum</name>
    <dbReference type="NCBI Taxonomy" id="1324776"/>
    <lineage>
        <taxon>Eukaryota</taxon>
        <taxon>Fungi</taxon>
        <taxon>Dikarya</taxon>
        <taxon>Ascomycota</taxon>
        <taxon>Pezizomycotina</taxon>
        <taxon>Eurotiomycetes</taxon>
        <taxon>Eurotiomycetidae</taxon>
        <taxon>Eurotiales</taxon>
        <taxon>Aspergillaceae</taxon>
        <taxon>Penicillium</taxon>
    </lineage>
</organism>
<keyword evidence="4" id="KW-1185">Reference proteome</keyword>
<proteinExistence type="inferred from homology"/>
<dbReference type="AlphaFoldDB" id="A0AAD6HUN2"/>
<dbReference type="Pfam" id="PF00106">
    <property type="entry name" value="adh_short"/>
    <property type="match status" value="1"/>
</dbReference>
<reference evidence="3" key="2">
    <citation type="submission" date="2023-01" db="EMBL/GenBank/DDBJ databases">
        <authorList>
            <person name="Petersen C."/>
        </authorList>
    </citation>
    <scope>NUCLEOTIDE SEQUENCE</scope>
    <source>
        <strain evidence="3">IBT 17514</strain>
    </source>
</reference>
<reference evidence="3" key="1">
    <citation type="journal article" date="2023" name="IMA Fungus">
        <title>Comparative genomic study of the Penicillium genus elucidates a diverse pangenome and 15 lateral gene transfer events.</title>
        <authorList>
            <person name="Petersen C."/>
            <person name="Sorensen T."/>
            <person name="Nielsen M.R."/>
            <person name="Sondergaard T.E."/>
            <person name="Sorensen J.L."/>
            <person name="Fitzpatrick D.A."/>
            <person name="Frisvad J.C."/>
            <person name="Nielsen K.L."/>
        </authorList>
    </citation>
    <scope>NUCLEOTIDE SEQUENCE</scope>
    <source>
        <strain evidence="3">IBT 17514</strain>
    </source>
</reference>
<dbReference type="EMBL" id="JAQJAN010000002">
    <property type="protein sequence ID" value="KAJ5738516.1"/>
    <property type="molecule type" value="Genomic_DNA"/>
</dbReference>
<dbReference type="SUPFAM" id="SSF51735">
    <property type="entry name" value="NAD(P)-binding Rossmann-fold domains"/>
    <property type="match status" value="1"/>
</dbReference>
<dbReference type="GO" id="GO:0005737">
    <property type="term" value="C:cytoplasm"/>
    <property type="evidence" value="ECO:0007669"/>
    <property type="project" value="TreeGrafter"/>
</dbReference>
<sequence length="255" mass="27800">MTQVALITGGASGIGLSTAKLLLSKGWKVAIVDVNSAGEQSCREIKADFYKANVGEYSSLSQVFQQVWHNRAVFANAGIVEKLDFYEAFNTDLPPVIDVSVIDINLKSVISTSHLALHFLRNNRVSGGNLIITSSCGGIYPIIYLPMYASAKHGCAGLARSLAKPALQLGIQVNCICPASVSTGLLSKDEWDEFGQDHTPVENVARVVGNILEDESYVGQVVEIVQDKHFRRPPPEHWDSAMERVIKRTEAMSKL</sequence>
<gene>
    <name evidence="3" type="ORF">N7493_001671</name>
</gene>
<dbReference type="PRINTS" id="PR00081">
    <property type="entry name" value="GDHRDH"/>
</dbReference>
<evidence type="ECO:0000313" key="4">
    <source>
        <dbReference type="Proteomes" id="UP001215712"/>
    </source>
</evidence>
<dbReference type="Gene3D" id="3.40.50.720">
    <property type="entry name" value="NAD(P)-binding Rossmann-like Domain"/>
    <property type="match status" value="1"/>
</dbReference>
<dbReference type="InterPro" id="IPR036291">
    <property type="entry name" value="NAD(P)-bd_dom_sf"/>
</dbReference>
<comment type="similarity">
    <text evidence="1">Belongs to the short-chain dehydrogenases/reductases (SDR) family.</text>
</comment>
<accession>A0AAD6HUN2</accession>
<name>A0AAD6HUN2_9EURO</name>
<keyword evidence="2" id="KW-0560">Oxidoreductase</keyword>
<evidence type="ECO:0000256" key="1">
    <source>
        <dbReference type="ARBA" id="ARBA00006484"/>
    </source>
</evidence>
<dbReference type="Proteomes" id="UP001215712">
    <property type="component" value="Unassembled WGS sequence"/>
</dbReference>
<protein>
    <submittedName>
        <fullName evidence="3">15-hydroxyprostaglandin dehydrogenase</fullName>
    </submittedName>
</protein>
<dbReference type="PANTHER" id="PTHR44229:SF4">
    <property type="entry name" value="15-HYDROXYPROSTAGLANDIN DEHYDROGENASE [NAD(+)]"/>
    <property type="match status" value="1"/>
</dbReference>
<dbReference type="GO" id="GO:0016616">
    <property type="term" value="F:oxidoreductase activity, acting on the CH-OH group of donors, NAD or NADP as acceptor"/>
    <property type="evidence" value="ECO:0007669"/>
    <property type="project" value="TreeGrafter"/>
</dbReference>
<dbReference type="InterPro" id="IPR002347">
    <property type="entry name" value="SDR_fam"/>
</dbReference>
<evidence type="ECO:0000256" key="2">
    <source>
        <dbReference type="ARBA" id="ARBA00023002"/>
    </source>
</evidence>
<dbReference type="PANTHER" id="PTHR44229">
    <property type="entry name" value="15-HYDROXYPROSTAGLANDIN DEHYDROGENASE [NAD(+)]"/>
    <property type="match status" value="1"/>
</dbReference>
<evidence type="ECO:0000313" key="3">
    <source>
        <dbReference type="EMBL" id="KAJ5738516.1"/>
    </source>
</evidence>